<organism evidence="6 7">
    <name type="scientific">Streptomyces pathocidini</name>
    <dbReference type="NCBI Taxonomy" id="1650571"/>
    <lineage>
        <taxon>Bacteria</taxon>
        <taxon>Bacillati</taxon>
        <taxon>Actinomycetota</taxon>
        <taxon>Actinomycetes</taxon>
        <taxon>Kitasatosporales</taxon>
        <taxon>Streptomycetaceae</taxon>
        <taxon>Streptomyces</taxon>
    </lineage>
</organism>
<dbReference type="CDD" id="cd00118">
    <property type="entry name" value="LysM"/>
    <property type="match status" value="1"/>
</dbReference>
<dbReference type="RefSeq" id="WP_398719563.1">
    <property type="nucleotide sequence ID" value="NZ_JBIRWE010000016.1"/>
</dbReference>
<dbReference type="Pfam" id="PF01476">
    <property type="entry name" value="LysM"/>
    <property type="match status" value="1"/>
</dbReference>
<gene>
    <name evidence="6" type="ORF">ACH429_24640</name>
</gene>
<evidence type="ECO:0000256" key="2">
    <source>
        <dbReference type="ARBA" id="ARBA00022801"/>
    </source>
</evidence>
<feature type="chain" id="PRO_5047031745" evidence="4">
    <location>
        <begin position="28"/>
        <end position="215"/>
    </location>
</feature>
<dbReference type="InterPro" id="IPR010618">
    <property type="entry name" value="RPF"/>
</dbReference>
<dbReference type="PROSITE" id="PS51782">
    <property type="entry name" value="LYSM"/>
    <property type="match status" value="1"/>
</dbReference>
<feature type="domain" description="LysM" evidence="5">
    <location>
        <begin position="155"/>
        <end position="204"/>
    </location>
</feature>
<feature type="region of interest" description="Disordered" evidence="3">
    <location>
        <begin position="120"/>
        <end position="155"/>
    </location>
</feature>
<evidence type="ECO:0000256" key="3">
    <source>
        <dbReference type="SAM" id="MobiDB-lite"/>
    </source>
</evidence>
<protein>
    <submittedName>
        <fullName evidence="6">Transglycosylase family protein</fullName>
    </submittedName>
</protein>
<dbReference type="CDD" id="cd13925">
    <property type="entry name" value="RPF"/>
    <property type="match status" value="1"/>
</dbReference>
<dbReference type="EMBL" id="JBIRWE010000016">
    <property type="protein sequence ID" value="MFI1967268.1"/>
    <property type="molecule type" value="Genomic_DNA"/>
</dbReference>
<name>A0ABW7UXE8_9ACTN</name>
<accession>A0ABW7UXE8</accession>
<evidence type="ECO:0000256" key="4">
    <source>
        <dbReference type="SAM" id="SignalP"/>
    </source>
</evidence>
<dbReference type="Pfam" id="PF06737">
    <property type="entry name" value="Transglycosylas"/>
    <property type="match status" value="1"/>
</dbReference>
<dbReference type="InterPro" id="IPR023346">
    <property type="entry name" value="Lysozyme-like_dom_sf"/>
</dbReference>
<dbReference type="InterPro" id="IPR018392">
    <property type="entry name" value="LysM"/>
</dbReference>
<dbReference type="SUPFAM" id="SSF53955">
    <property type="entry name" value="Lysozyme-like"/>
    <property type="match status" value="1"/>
</dbReference>
<keyword evidence="7" id="KW-1185">Reference proteome</keyword>
<dbReference type="SMART" id="SM00257">
    <property type="entry name" value="LysM"/>
    <property type="match status" value="1"/>
</dbReference>
<evidence type="ECO:0000313" key="6">
    <source>
        <dbReference type="EMBL" id="MFI1967268.1"/>
    </source>
</evidence>
<keyword evidence="4" id="KW-0732">Signal</keyword>
<dbReference type="Proteomes" id="UP001611548">
    <property type="component" value="Unassembled WGS sequence"/>
</dbReference>
<proteinExistence type="inferred from homology"/>
<evidence type="ECO:0000259" key="5">
    <source>
        <dbReference type="PROSITE" id="PS51782"/>
    </source>
</evidence>
<dbReference type="Gene3D" id="3.10.350.10">
    <property type="entry name" value="LysM domain"/>
    <property type="match status" value="1"/>
</dbReference>
<dbReference type="InterPro" id="IPR036779">
    <property type="entry name" value="LysM_dom_sf"/>
</dbReference>
<keyword evidence="2" id="KW-0378">Hydrolase</keyword>
<evidence type="ECO:0000313" key="7">
    <source>
        <dbReference type="Proteomes" id="UP001611548"/>
    </source>
</evidence>
<feature type="signal peptide" evidence="4">
    <location>
        <begin position="1"/>
        <end position="27"/>
    </location>
</feature>
<reference evidence="6 7" key="1">
    <citation type="submission" date="2024-10" db="EMBL/GenBank/DDBJ databases">
        <title>The Natural Products Discovery Center: Release of the First 8490 Sequenced Strains for Exploring Actinobacteria Biosynthetic Diversity.</title>
        <authorList>
            <person name="Kalkreuter E."/>
            <person name="Kautsar S.A."/>
            <person name="Yang D."/>
            <person name="Bader C.D."/>
            <person name="Teijaro C.N."/>
            <person name="Fluegel L."/>
            <person name="Davis C.M."/>
            <person name="Simpson J.R."/>
            <person name="Lauterbach L."/>
            <person name="Steele A.D."/>
            <person name="Gui C."/>
            <person name="Meng S."/>
            <person name="Li G."/>
            <person name="Viehrig K."/>
            <person name="Ye F."/>
            <person name="Su P."/>
            <person name="Kiefer A.F."/>
            <person name="Nichols A."/>
            <person name="Cepeda A.J."/>
            <person name="Yan W."/>
            <person name="Fan B."/>
            <person name="Jiang Y."/>
            <person name="Adhikari A."/>
            <person name="Zheng C.-J."/>
            <person name="Schuster L."/>
            <person name="Cowan T.M."/>
            <person name="Smanski M.J."/>
            <person name="Chevrette M.G."/>
            <person name="De Carvalho L.P.S."/>
            <person name="Shen B."/>
        </authorList>
    </citation>
    <scope>NUCLEOTIDE SEQUENCE [LARGE SCALE GENOMIC DNA]</scope>
    <source>
        <strain evidence="6 7">NPDC020327</strain>
    </source>
</reference>
<sequence>MSHIRISRPIVLTLAACVAMAPGAAEAAASGPDRTPKSRADSGVWDRIAQCESSGRWNVNSGNGYYGGLQFWHDTWVEHGGLAYAERADLATREEQIKVARTVQAKQGWKAWPVCSKRAGAAAPARPVQPDRPTRPAPPRPDPGDPITLPQPTGRTHVVRPGESLSTIAQHYGVRGGWLALYRLNASVIGRDPNDLAVGTKLRLPAAGSSGRARR</sequence>
<dbReference type="Gene3D" id="1.10.530.10">
    <property type="match status" value="1"/>
</dbReference>
<comment type="similarity">
    <text evidence="1">Belongs to the transglycosylase family. Rpf subfamily.</text>
</comment>
<evidence type="ECO:0000256" key="1">
    <source>
        <dbReference type="ARBA" id="ARBA00010830"/>
    </source>
</evidence>
<dbReference type="SUPFAM" id="SSF54106">
    <property type="entry name" value="LysM domain"/>
    <property type="match status" value="1"/>
</dbReference>
<comment type="caution">
    <text evidence="6">The sequence shown here is derived from an EMBL/GenBank/DDBJ whole genome shotgun (WGS) entry which is preliminary data.</text>
</comment>